<sequence>MTLRLLAVHAHPDDESSKGAATTAAYRARGIEVLVVSLTGGERGDILNPQLERMSMAERDLPGLRRQEMADAAAVLDVQHRWLGYYDSGMPSEDGSLPANSFASIPVEISGEALVRVIREFRPHVMTTYDENGGYPHPDHIRCHVISMFAFEKAASADAYPNAGEPWQISKVYYDQIFNYPRTKANVDMLLAEEPESPLAEELAEMLSWVKDRPDRATAHIPVADFFTKRDDALRAHACQIAPDSRFFFWSNDLQRRAWPFEDFELAHSTVPTRDREDDLFEGIEDTDDSLDTRDSAHRPLHTNEDTA</sequence>
<keyword evidence="1 2" id="KW-0862">Zinc</keyword>
<feature type="compositionally biased region" description="Basic and acidic residues" evidence="3">
    <location>
        <begin position="291"/>
        <end position="308"/>
    </location>
</feature>
<dbReference type="PANTHER" id="PTHR12993:SF11">
    <property type="entry name" value="N-ACETYLGLUCOSAMINYL-PHOSPHATIDYLINOSITOL DE-N-ACETYLASE"/>
    <property type="match status" value="1"/>
</dbReference>
<comment type="subunit">
    <text evidence="2">Monomer.</text>
</comment>
<dbReference type="InterPro" id="IPR003737">
    <property type="entry name" value="GlcNAc_PI_deacetylase-related"/>
</dbReference>
<evidence type="ECO:0000313" key="5">
    <source>
        <dbReference type="Proteomes" id="UP000274909"/>
    </source>
</evidence>
<comment type="cofactor">
    <cofactor evidence="2">
        <name>Zn(2+)</name>
        <dbReference type="ChEBI" id="CHEBI:29105"/>
    </cofactor>
    <text evidence="2">Binds 1 zinc ion per subunit.</text>
</comment>
<dbReference type="EC" id="3.5.1.115" evidence="2"/>
<dbReference type="InterPro" id="IPR017811">
    <property type="entry name" value="Mca"/>
</dbReference>
<gene>
    <name evidence="2 4" type="primary">mca</name>
    <name evidence="4" type="ORF">ELQ94_12865</name>
</gene>
<dbReference type="InterPro" id="IPR024078">
    <property type="entry name" value="LmbE-like_dom_sf"/>
</dbReference>
<feature type="compositionally biased region" description="Acidic residues" evidence="3">
    <location>
        <begin position="278"/>
        <end position="290"/>
    </location>
</feature>
<evidence type="ECO:0000256" key="2">
    <source>
        <dbReference type="HAMAP-Rule" id="MF_01482"/>
    </source>
</evidence>
<comment type="caution">
    <text evidence="4">The sequence shown here is derived from an EMBL/GenBank/DDBJ whole genome shotgun (WGS) entry which is preliminary data.</text>
</comment>
<dbReference type="RefSeq" id="WP_127050755.1">
    <property type="nucleotide sequence ID" value="NZ_RZGZ01000003.1"/>
</dbReference>
<dbReference type="HAMAP" id="MF_01482">
    <property type="entry name" value="Mca"/>
    <property type="match status" value="1"/>
</dbReference>
<dbReference type="PANTHER" id="PTHR12993">
    <property type="entry name" value="N-ACETYLGLUCOSAMINYL-PHOSPHATIDYLINOSITOL DE-N-ACETYLASE-RELATED"/>
    <property type="match status" value="1"/>
</dbReference>
<accession>A0A3S0VSC1</accession>
<keyword evidence="2" id="KW-0378">Hydrolase</keyword>
<reference evidence="4 5" key="1">
    <citation type="submission" date="2018-12" db="EMBL/GenBank/DDBJ databases">
        <authorList>
            <person name="Li F."/>
        </authorList>
    </citation>
    <scope>NUCLEOTIDE SEQUENCE [LARGE SCALE GENOMIC DNA]</scope>
    <source>
        <strain evidence="4 5">EGI 6500705</strain>
    </source>
</reference>
<dbReference type="AlphaFoldDB" id="A0A3S0VSC1"/>
<dbReference type="OrthoDB" id="158614at2"/>
<feature type="binding site" evidence="2">
    <location>
        <position position="14"/>
    </location>
    <ligand>
        <name>Zn(2+)</name>
        <dbReference type="ChEBI" id="CHEBI:29105"/>
    </ligand>
</feature>
<name>A0A3S0VSC1_9MICO</name>
<organism evidence="4 5">
    <name type="scientific">Labedella endophytica</name>
    <dbReference type="NCBI Taxonomy" id="1523160"/>
    <lineage>
        <taxon>Bacteria</taxon>
        <taxon>Bacillati</taxon>
        <taxon>Actinomycetota</taxon>
        <taxon>Actinomycetes</taxon>
        <taxon>Micrococcales</taxon>
        <taxon>Microbacteriaceae</taxon>
        <taxon>Labedella</taxon>
    </lineage>
</organism>
<feature type="binding site" evidence="2">
    <location>
        <position position="11"/>
    </location>
    <ligand>
        <name>Zn(2+)</name>
        <dbReference type="ChEBI" id="CHEBI:29105"/>
    </ligand>
</feature>
<evidence type="ECO:0000256" key="1">
    <source>
        <dbReference type="ARBA" id="ARBA00022833"/>
    </source>
</evidence>
<feature type="binding site" evidence="2">
    <location>
        <position position="140"/>
    </location>
    <ligand>
        <name>Zn(2+)</name>
        <dbReference type="ChEBI" id="CHEBI:29105"/>
    </ligand>
</feature>
<dbReference type="GO" id="GO:0016811">
    <property type="term" value="F:hydrolase activity, acting on carbon-nitrogen (but not peptide) bonds, in linear amides"/>
    <property type="evidence" value="ECO:0007669"/>
    <property type="project" value="TreeGrafter"/>
</dbReference>
<keyword evidence="2" id="KW-0479">Metal-binding</keyword>
<dbReference type="EMBL" id="RZGZ01000003">
    <property type="protein sequence ID" value="RUQ99193.1"/>
    <property type="molecule type" value="Genomic_DNA"/>
</dbReference>
<comment type="function">
    <text evidence="2">A mycothiol (MSH, N-acetylcysteinyl-glucosaminyl-inositol) S-conjugate amidase, it recycles conjugated MSH to the N-acetyl cysteine conjugate (AcCys S-conjugate, a mercapturic acid) and the MSH precursor. Involved in MSH-dependent detoxification of a number of alkylating agents and antibiotics.</text>
</comment>
<dbReference type="NCBIfam" id="TIGR03446">
    <property type="entry name" value="mycothiol_Mca"/>
    <property type="match status" value="1"/>
</dbReference>
<dbReference type="SUPFAM" id="SSF102588">
    <property type="entry name" value="LmbE-like"/>
    <property type="match status" value="1"/>
</dbReference>
<evidence type="ECO:0000256" key="3">
    <source>
        <dbReference type="SAM" id="MobiDB-lite"/>
    </source>
</evidence>
<feature type="region of interest" description="Disordered" evidence="3">
    <location>
        <begin position="275"/>
        <end position="308"/>
    </location>
</feature>
<evidence type="ECO:0000313" key="4">
    <source>
        <dbReference type="EMBL" id="RUQ99193.1"/>
    </source>
</evidence>
<dbReference type="GO" id="GO:0010127">
    <property type="term" value="P:mycothiol-dependent detoxification"/>
    <property type="evidence" value="ECO:0007669"/>
    <property type="project" value="UniProtKB-UniRule"/>
</dbReference>
<comment type="catalytic activity">
    <reaction evidence="2">
        <text>mycothiol S-conjugate + H2O = an N-acetyl-L-cysteine-S-conjugate + 1D-myo-inositol 2-amino-2-deoxy-alpha-D-glucopyranoside</text>
        <dbReference type="Rhea" id="RHEA:36543"/>
        <dbReference type="ChEBI" id="CHEBI:15377"/>
        <dbReference type="ChEBI" id="CHEBI:58718"/>
        <dbReference type="ChEBI" id="CHEBI:58886"/>
        <dbReference type="ChEBI" id="CHEBI:59633"/>
        <dbReference type="EC" id="3.5.1.115"/>
    </reaction>
</comment>
<protein>
    <recommendedName>
        <fullName evidence="2">Mycothiol S-conjugate amidase</fullName>
        <ecNumber evidence="2">3.5.1.115</ecNumber>
    </recommendedName>
</protein>
<proteinExistence type="inferred from homology"/>
<dbReference type="GO" id="GO:0010126">
    <property type="term" value="P:mycothiol metabolic process"/>
    <property type="evidence" value="ECO:0007669"/>
    <property type="project" value="UniProtKB-UniRule"/>
</dbReference>
<dbReference type="Gene3D" id="3.40.50.10320">
    <property type="entry name" value="LmbE-like"/>
    <property type="match status" value="1"/>
</dbReference>
<keyword evidence="5" id="KW-1185">Reference proteome</keyword>
<comment type="similarity">
    <text evidence="2">Belongs to the MshB deacetylase family. Mca subfamily.</text>
</comment>
<dbReference type="Proteomes" id="UP000274909">
    <property type="component" value="Unassembled WGS sequence"/>
</dbReference>
<dbReference type="Pfam" id="PF02585">
    <property type="entry name" value="PIG-L"/>
    <property type="match status" value="1"/>
</dbReference>
<dbReference type="GO" id="GO:0008270">
    <property type="term" value="F:zinc ion binding"/>
    <property type="evidence" value="ECO:0007669"/>
    <property type="project" value="UniProtKB-UniRule"/>
</dbReference>